<reference evidence="1 2" key="1">
    <citation type="submission" date="2018-06" db="EMBL/GenBank/DDBJ databases">
        <title>Genomic Encyclopedia of Archaeal and Bacterial Type Strains, Phase II (KMG-II): from individual species to whole genera.</title>
        <authorList>
            <person name="Goeker M."/>
        </authorList>
    </citation>
    <scope>NUCLEOTIDE SEQUENCE [LARGE SCALE GENOMIC DNA]</scope>
    <source>
        <strain evidence="1 2">DSM 23857</strain>
    </source>
</reference>
<name>A0A327Q0L0_9BACT</name>
<organism evidence="1 2">
    <name type="scientific">Chitinophaga skermanii</name>
    <dbReference type="NCBI Taxonomy" id="331697"/>
    <lineage>
        <taxon>Bacteria</taxon>
        <taxon>Pseudomonadati</taxon>
        <taxon>Bacteroidota</taxon>
        <taxon>Chitinophagia</taxon>
        <taxon>Chitinophagales</taxon>
        <taxon>Chitinophagaceae</taxon>
        <taxon>Chitinophaga</taxon>
    </lineage>
</organism>
<dbReference type="EMBL" id="QLLL01000013">
    <property type="protein sequence ID" value="RAI97849.1"/>
    <property type="molecule type" value="Genomic_DNA"/>
</dbReference>
<comment type="caution">
    <text evidence="1">The sequence shown here is derived from an EMBL/GenBank/DDBJ whole genome shotgun (WGS) entry which is preliminary data.</text>
</comment>
<protein>
    <submittedName>
        <fullName evidence="1">Uncharacterized protein</fullName>
    </submittedName>
</protein>
<dbReference type="Proteomes" id="UP000249547">
    <property type="component" value="Unassembled WGS sequence"/>
</dbReference>
<dbReference type="AlphaFoldDB" id="A0A327Q0L0"/>
<sequence length="292" mass="35014">MNHSVVYFKSQFRKTLEFYLKKPGRLEERTYVILPETLEGVPCVDSDSDIINWWRLPGYIAVKLTLNEVCDLLTNRARIPLWVKVKEQDDGIIIIHTCNRYRKWKDVVNHHRENNATFAPFIFDNQLPIQFDPSLERWGLIRKLFWQRGLSLSERSIYQQSPLLYSEVSTFFERYFEGNIFYPGAYNHFHPGEMRYSHLVMEYDRRNNRFIVFENEKATALKQKKVKYASSNLSNTLHYYLQHEKQYCIEGVQIEIDEEIPFELNEQKSSFKSFFKRKFGIIKNIFTFASRN</sequence>
<dbReference type="RefSeq" id="WP_111600283.1">
    <property type="nucleotide sequence ID" value="NZ_QLLL01000013.1"/>
</dbReference>
<proteinExistence type="predicted"/>
<evidence type="ECO:0000313" key="1">
    <source>
        <dbReference type="EMBL" id="RAI97849.1"/>
    </source>
</evidence>
<gene>
    <name evidence="1" type="ORF">LX64_04898</name>
</gene>
<evidence type="ECO:0000313" key="2">
    <source>
        <dbReference type="Proteomes" id="UP000249547"/>
    </source>
</evidence>
<accession>A0A327Q0L0</accession>
<keyword evidence="2" id="KW-1185">Reference proteome</keyword>